<protein>
    <submittedName>
        <fullName evidence="1">Uncharacterized protein</fullName>
    </submittedName>
</protein>
<name>A0A1L9AX89_9BACT</name>
<sequence length="319" mass="34013">MQNVPNETSRRLSSVHRLCFRAAMSLWLAVAASGCHPAEEGSEQDEPSVQTWGVASINGLSLNGLSLNGLSLNGLSLNGLSLNGLSTSQFDLWFQTNPTLNDSVMHYMVLCAVPAGATRTYTSTSTGGTWSWTGGLGLAPDWAQGAPATLTEQRLVSACLAAHTNKFGVQIPLSVQGRGAGGTSIPTDPNELQDYPEREGCFFGNLFNDEGIYAGNDRKALNHKESTPRACALSIKKSGPPECAPMVRVDPNCSEICTLDAASGTYTSCTYNGITYPALTTRLREQDIYTCGDGICQISEKCGTKNDYDNCKSDCGRCP</sequence>
<proteinExistence type="predicted"/>
<dbReference type="STRING" id="83449.BON30_43270"/>
<accession>A0A1L9AX89</accession>
<dbReference type="EMBL" id="MPIN01000018">
    <property type="protein sequence ID" value="OJH34617.1"/>
    <property type="molecule type" value="Genomic_DNA"/>
</dbReference>
<reference evidence="2" key="1">
    <citation type="submission" date="2016-11" db="EMBL/GenBank/DDBJ databases">
        <authorList>
            <person name="Shukria A."/>
            <person name="Stevens D.C."/>
        </authorList>
    </citation>
    <scope>NUCLEOTIDE SEQUENCE [LARGE SCALE GENOMIC DNA]</scope>
    <source>
        <strain evidence="2">Cbfe23</strain>
    </source>
</reference>
<evidence type="ECO:0000313" key="1">
    <source>
        <dbReference type="EMBL" id="OJH34617.1"/>
    </source>
</evidence>
<comment type="caution">
    <text evidence="1">The sequence shown here is derived from an EMBL/GenBank/DDBJ whole genome shotgun (WGS) entry which is preliminary data.</text>
</comment>
<reference evidence="1 2" key="2">
    <citation type="submission" date="2016-12" db="EMBL/GenBank/DDBJ databases">
        <title>Draft Genome Sequence of Cystobacter ferrugineus Strain Cbfe23.</title>
        <authorList>
            <person name="Akbar S."/>
            <person name="Dowd S.E."/>
            <person name="Stevens D.C."/>
        </authorList>
    </citation>
    <scope>NUCLEOTIDE SEQUENCE [LARGE SCALE GENOMIC DNA]</scope>
    <source>
        <strain evidence="1 2">Cbfe23</strain>
    </source>
</reference>
<organism evidence="1 2">
    <name type="scientific">Cystobacter ferrugineus</name>
    <dbReference type="NCBI Taxonomy" id="83449"/>
    <lineage>
        <taxon>Bacteria</taxon>
        <taxon>Pseudomonadati</taxon>
        <taxon>Myxococcota</taxon>
        <taxon>Myxococcia</taxon>
        <taxon>Myxococcales</taxon>
        <taxon>Cystobacterineae</taxon>
        <taxon>Archangiaceae</taxon>
        <taxon>Cystobacter</taxon>
    </lineage>
</organism>
<evidence type="ECO:0000313" key="2">
    <source>
        <dbReference type="Proteomes" id="UP000182229"/>
    </source>
</evidence>
<dbReference type="Proteomes" id="UP000182229">
    <property type="component" value="Unassembled WGS sequence"/>
</dbReference>
<dbReference type="AlphaFoldDB" id="A0A1L9AX89"/>
<keyword evidence="2" id="KW-1185">Reference proteome</keyword>
<gene>
    <name evidence="1" type="ORF">BON30_43270</name>
</gene>